<name>A0A7Y0HFF6_9PROT</name>
<keyword evidence="2" id="KW-1133">Transmembrane helix</keyword>
<dbReference type="AlphaFoldDB" id="A0A7Y0HFF6"/>
<feature type="compositionally biased region" description="Gly residues" evidence="1">
    <location>
        <begin position="17"/>
        <end position="27"/>
    </location>
</feature>
<evidence type="ECO:0000256" key="1">
    <source>
        <dbReference type="SAM" id="MobiDB-lite"/>
    </source>
</evidence>
<reference evidence="3 4" key="1">
    <citation type="submission" date="2020-04" db="EMBL/GenBank/DDBJ databases">
        <title>Rhodospirillaceae bacterium KN72 isolated from deep sea.</title>
        <authorList>
            <person name="Zhang D.-C."/>
        </authorList>
    </citation>
    <scope>NUCLEOTIDE SEQUENCE [LARGE SCALE GENOMIC DNA]</scope>
    <source>
        <strain evidence="3 4">KN72</strain>
    </source>
</reference>
<keyword evidence="4" id="KW-1185">Reference proteome</keyword>
<feature type="transmembrane region" description="Helical" evidence="2">
    <location>
        <begin position="35"/>
        <end position="52"/>
    </location>
</feature>
<keyword evidence="2" id="KW-0472">Membrane</keyword>
<evidence type="ECO:0000313" key="3">
    <source>
        <dbReference type="EMBL" id="NMM45800.1"/>
    </source>
</evidence>
<feature type="region of interest" description="Disordered" evidence="1">
    <location>
        <begin position="1"/>
        <end position="27"/>
    </location>
</feature>
<dbReference type="Proteomes" id="UP000539372">
    <property type="component" value="Unassembled WGS sequence"/>
</dbReference>
<sequence length="103" mass="11111">MSASAGDLSESVEFGGSPRGNGGRVWQGNGHGLDARYRLPWFGGPIYIRVVLGRERRPKSRHKEEASLNVRRSILTVLLFIVGACLLYSAAGIALLLMSSVLA</sequence>
<dbReference type="EMBL" id="JABBNT010000004">
    <property type="protein sequence ID" value="NMM45800.1"/>
    <property type="molecule type" value="Genomic_DNA"/>
</dbReference>
<dbReference type="RefSeq" id="WP_169626180.1">
    <property type="nucleotide sequence ID" value="NZ_JABBNT010000004.1"/>
</dbReference>
<feature type="transmembrane region" description="Helical" evidence="2">
    <location>
        <begin position="73"/>
        <end position="98"/>
    </location>
</feature>
<proteinExistence type="predicted"/>
<comment type="caution">
    <text evidence="3">The sequence shown here is derived from an EMBL/GenBank/DDBJ whole genome shotgun (WGS) entry which is preliminary data.</text>
</comment>
<evidence type="ECO:0000313" key="4">
    <source>
        <dbReference type="Proteomes" id="UP000539372"/>
    </source>
</evidence>
<organism evidence="3 4">
    <name type="scientific">Pacificispira spongiicola</name>
    <dbReference type="NCBI Taxonomy" id="2729598"/>
    <lineage>
        <taxon>Bacteria</taxon>
        <taxon>Pseudomonadati</taxon>
        <taxon>Pseudomonadota</taxon>
        <taxon>Alphaproteobacteria</taxon>
        <taxon>Rhodospirillales</taxon>
        <taxon>Rhodospirillaceae</taxon>
        <taxon>Pacificispira</taxon>
    </lineage>
</organism>
<accession>A0A7Y0HFF6</accession>
<protein>
    <submittedName>
        <fullName evidence="3">Uncharacterized protein</fullName>
    </submittedName>
</protein>
<evidence type="ECO:0000256" key="2">
    <source>
        <dbReference type="SAM" id="Phobius"/>
    </source>
</evidence>
<gene>
    <name evidence="3" type="ORF">HH303_14990</name>
</gene>
<keyword evidence="2" id="KW-0812">Transmembrane</keyword>